<dbReference type="InterPro" id="IPR000531">
    <property type="entry name" value="Beta-barrel_TonB"/>
</dbReference>
<dbReference type="Proteomes" id="UP000245911">
    <property type="component" value="Unassembled WGS sequence"/>
</dbReference>
<dbReference type="PANTHER" id="PTHR30069">
    <property type="entry name" value="TONB-DEPENDENT OUTER MEMBRANE RECEPTOR"/>
    <property type="match status" value="1"/>
</dbReference>
<evidence type="ECO:0000256" key="9">
    <source>
        <dbReference type="ARBA" id="ARBA00023237"/>
    </source>
</evidence>
<evidence type="ECO:0000256" key="7">
    <source>
        <dbReference type="ARBA" id="ARBA00023077"/>
    </source>
</evidence>
<dbReference type="CDD" id="cd01347">
    <property type="entry name" value="ligand_gated_channel"/>
    <property type="match status" value="1"/>
</dbReference>
<dbReference type="GO" id="GO:0006811">
    <property type="term" value="P:monoatomic ion transport"/>
    <property type="evidence" value="ECO:0007669"/>
    <property type="project" value="UniProtKB-KW"/>
</dbReference>
<organism evidence="15 16">
    <name type="scientific">Pararhodobacter oceanensis</name>
    <dbReference type="NCBI Taxonomy" id="2172121"/>
    <lineage>
        <taxon>Bacteria</taxon>
        <taxon>Pseudomonadati</taxon>
        <taxon>Pseudomonadota</taxon>
        <taxon>Alphaproteobacteria</taxon>
        <taxon>Rhodobacterales</taxon>
        <taxon>Paracoccaceae</taxon>
        <taxon>Pararhodobacter</taxon>
    </lineage>
</organism>
<evidence type="ECO:0000256" key="10">
    <source>
        <dbReference type="PROSITE-ProRule" id="PRU01360"/>
    </source>
</evidence>
<dbReference type="GO" id="GO:0015889">
    <property type="term" value="P:cobalamin transport"/>
    <property type="evidence" value="ECO:0007669"/>
    <property type="project" value="TreeGrafter"/>
</dbReference>
<dbReference type="Pfam" id="PF07715">
    <property type="entry name" value="Plug"/>
    <property type="match status" value="1"/>
</dbReference>
<accession>A0A2T8HXQ4</accession>
<dbReference type="InterPro" id="IPR037066">
    <property type="entry name" value="Plug_dom_sf"/>
</dbReference>
<dbReference type="Pfam" id="PF00593">
    <property type="entry name" value="TonB_dep_Rec_b-barrel"/>
    <property type="match status" value="1"/>
</dbReference>
<keyword evidence="3 10" id="KW-1134">Transmembrane beta strand</keyword>
<evidence type="ECO:0000256" key="3">
    <source>
        <dbReference type="ARBA" id="ARBA00022452"/>
    </source>
</evidence>
<evidence type="ECO:0000256" key="8">
    <source>
        <dbReference type="ARBA" id="ARBA00023136"/>
    </source>
</evidence>
<sequence>MRVDTAFGVAMRYYLSTVSALTLTLFAASAQADEVVILDDETVDLGEVFFLGGLTPVEAENLGRAVSVVTADEIEARGLSTVREVLRALPGVSLNGANPGMTQVRMRGGEGNHTLVLIDGVRAAGGDGEYYFSGLEASNIERVEVLRGPQSVVFGSNASSGVINIVTRRGELGRTMDFSVETGSAHSATAFFAQRGERGGLSLSLSHLDDEGYDLSGSGGERDGIRRRSAVISGDFALTEDLTLDFTLRRAREHYEYDSESWTPTGVDDYVMDDATLSTDRDELTGSLGLNYQMLDGRLTHRLAYEATRTGLSDPGGSQIDTTADVWRYRLSFGLDGAPVESAAHLLNLMVENQQDSSSMDPSFSRQNTSYALEYRGNLGGFSVQAGARHDVNTMFPNATTWTLAMAYTFADSGVRLHTSAGTGVVNPTYGELYGDIWGTIGNPNLRPEQNQSFDIGVEIPVFQGRGYVDITLFNERLTDEIKWVPLGGGTSTNNNQPGVSTRRGLELSGRVDISDALSMRMSYTYLDAHEPSGSIEIRRPRHEAALGLTYGFMQHRASVSVDLRHVSGNFDTQFWGAYQTLELPAYTTVDISGRYDLTDRVQLVGRVTNLFDVATSESWGYAGRGRAAYVGLRARF</sequence>
<keyword evidence="15" id="KW-0675">Receptor</keyword>
<feature type="chain" id="PRO_5015624170" evidence="12">
    <location>
        <begin position="33"/>
        <end position="637"/>
    </location>
</feature>
<evidence type="ECO:0000313" key="16">
    <source>
        <dbReference type="Proteomes" id="UP000245911"/>
    </source>
</evidence>
<feature type="signal peptide" evidence="12">
    <location>
        <begin position="1"/>
        <end position="32"/>
    </location>
</feature>
<dbReference type="Gene3D" id="2.170.130.10">
    <property type="entry name" value="TonB-dependent receptor, plug domain"/>
    <property type="match status" value="1"/>
</dbReference>
<evidence type="ECO:0000256" key="1">
    <source>
        <dbReference type="ARBA" id="ARBA00004571"/>
    </source>
</evidence>
<keyword evidence="4 10" id="KW-0812">Transmembrane</keyword>
<dbReference type="OrthoDB" id="9760333at2"/>
<dbReference type="InterPro" id="IPR036942">
    <property type="entry name" value="Beta-barrel_TonB_sf"/>
</dbReference>
<comment type="caution">
    <text evidence="15">The sequence shown here is derived from an EMBL/GenBank/DDBJ whole genome shotgun (WGS) entry which is preliminary data.</text>
</comment>
<dbReference type="Gene3D" id="2.40.170.20">
    <property type="entry name" value="TonB-dependent receptor, beta-barrel domain"/>
    <property type="match status" value="1"/>
</dbReference>
<dbReference type="AlphaFoldDB" id="A0A2T8HXQ4"/>
<proteinExistence type="inferred from homology"/>
<dbReference type="GO" id="GO:0009279">
    <property type="term" value="C:cell outer membrane"/>
    <property type="evidence" value="ECO:0007669"/>
    <property type="project" value="UniProtKB-SubCell"/>
</dbReference>
<feature type="domain" description="TonB-dependent receptor-like beta-barrel" evidence="13">
    <location>
        <begin position="348"/>
        <end position="611"/>
    </location>
</feature>
<keyword evidence="7 11" id="KW-0798">TonB box</keyword>
<evidence type="ECO:0000256" key="6">
    <source>
        <dbReference type="ARBA" id="ARBA00023065"/>
    </source>
</evidence>
<dbReference type="EMBL" id="QDKM01000001">
    <property type="protein sequence ID" value="PVH30174.1"/>
    <property type="molecule type" value="Genomic_DNA"/>
</dbReference>
<gene>
    <name evidence="15" type="ORF">DDE20_00990</name>
</gene>
<evidence type="ECO:0000256" key="12">
    <source>
        <dbReference type="SAM" id="SignalP"/>
    </source>
</evidence>
<evidence type="ECO:0000256" key="4">
    <source>
        <dbReference type="ARBA" id="ARBA00022692"/>
    </source>
</evidence>
<protein>
    <submittedName>
        <fullName evidence="15">TonB-dependent receptor</fullName>
    </submittedName>
</protein>
<keyword evidence="6" id="KW-0406">Ion transport</keyword>
<keyword evidence="2 10" id="KW-0813">Transport</keyword>
<comment type="subcellular location">
    <subcellularLocation>
        <location evidence="1 10">Cell outer membrane</location>
        <topology evidence="1 10">Multi-pass membrane protein</topology>
    </subcellularLocation>
</comment>
<dbReference type="PROSITE" id="PS52016">
    <property type="entry name" value="TONB_DEPENDENT_REC_3"/>
    <property type="match status" value="1"/>
</dbReference>
<evidence type="ECO:0000313" key="15">
    <source>
        <dbReference type="EMBL" id="PVH30174.1"/>
    </source>
</evidence>
<evidence type="ECO:0000256" key="5">
    <source>
        <dbReference type="ARBA" id="ARBA00022729"/>
    </source>
</evidence>
<evidence type="ECO:0000256" key="2">
    <source>
        <dbReference type="ARBA" id="ARBA00022448"/>
    </source>
</evidence>
<feature type="domain" description="TonB-dependent receptor plug" evidence="14">
    <location>
        <begin position="61"/>
        <end position="162"/>
    </location>
</feature>
<comment type="similarity">
    <text evidence="10 11">Belongs to the TonB-dependent receptor family.</text>
</comment>
<dbReference type="SUPFAM" id="SSF56935">
    <property type="entry name" value="Porins"/>
    <property type="match status" value="1"/>
</dbReference>
<evidence type="ECO:0000256" key="11">
    <source>
        <dbReference type="RuleBase" id="RU003357"/>
    </source>
</evidence>
<keyword evidence="5 12" id="KW-0732">Signal</keyword>
<keyword evidence="9 10" id="KW-0998">Cell outer membrane</keyword>
<keyword evidence="8 10" id="KW-0472">Membrane</keyword>
<keyword evidence="16" id="KW-1185">Reference proteome</keyword>
<evidence type="ECO:0000259" key="14">
    <source>
        <dbReference type="Pfam" id="PF07715"/>
    </source>
</evidence>
<dbReference type="PANTHER" id="PTHR30069:SF53">
    <property type="entry name" value="COLICIN I RECEPTOR-RELATED"/>
    <property type="match status" value="1"/>
</dbReference>
<reference evidence="15 16" key="1">
    <citation type="submission" date="2018-04" db="EMBL/GenBank/DDBJ databases">
        <title>Pararhodobacter oceanense sp. nov., isolated from marine intertidal sediment.</title>
        <authorList>
            <person name="Wang X.-L."/>
            <person name="Du Z.-J."/>
        </authorList>
    </citation>
    <scope>NUCLEOTIDE SEQUENCE [LARGE SCALE GENOMIC DNA]</scope>
    <source>
        <strain evidence="15 16">AM505</strain>
    </source>
</reference>
<name>A0A2T8HXQ4_9RHOB</name>
<dbReference type="InterPro" id="IPR012910">
    <property type="entry name" value="Plug_dom"/>
</dbReference>
<evidence type="ECO:0000259" key="13">
    <source>
        <dbReference type="Pfam" id="PF00593"/>
    </source>
</evidence>
<dbReference type="InterPro" id="IPR039426">
    <property type="entry name" value="TonB-dep_rcpt-like"/>
</dbReference>